<gene>
    <name evidence="7" type="primary">nagA</name>
    <name evidence="7" type="ORF">ACFQ2J_12635</name>
</gene>
<evidence type="ECO:0000313" key="8">
    <source>
        <dbReference type="Proteomes" id="UP001596990"/>
    </source>
</evidence>
<dbReference type="Proteomes" id="UP001596990">
    <property type="component" value="Unassembled WGS sequence"/>
</dbReference>
<dbReference type="Gene3D" id="3.20.20.140">
    <property type="entry name" value="Metal-dependent hydrolases"/>
    <property type="match status" value="1"/>
</dbReference>
<dbReference type="PANTHER" id="PTHR11113:SF14">
    <property type="entry name" value="N-ACETYLGLUCOSAMINE-6-PHOSPHATE DEACETYLASE"/>
    <property type="match status" value="1"/>
</dbReference>
<dbReference type="InterPro" id="IPR011059">
    <property type="entry name" value="Metal-dep_hydrolase_composite"/>
</dbReference>
<protein>
    <submittedName>
        <fullName evidence="7">N-acetylglucosamine-6-phosphate deacetylase</fullName>
        <ecNumber evidence="7">3.5.1.25</ecNumber>
    </submittedName>
</protein>
<evidence type="ECO:0000256" key="1">
    <source>
        <dbReference type="ARBA" id="ARBA00010716"/>
    </source>
</evidence>
<keyword evidence="2" id="KW-0479">Metal-binding</keyword>
<dbReference type="Pfam" id="PF01979">
    <property type="entry name" value="Amidohydro_1"/>
    <property type="match status" value="1"/>
</dbReference>
<evidence type="ECO:0000256" key="3">
    <source>
        <dbReference type="ARBA" id="ARBA00022801"/>
    </source>
</evidence>
<comment type="caution">
    <text evidence="7">The sequence shown here is derived from an EMBL/GenBank/DDBJ whole genome shotgun (WGS) entry which is preliminary data.</text>
</comment>
<keyword evidence="8" id="KW-1185">Reference proteome</keyword>
<dbReference type="EC" id="3.5.1.25" evidence="7"/>
<dbReference type="SUPFAM" id="SSF51338">
    <property type="entry name" value="Composite domain of metallo-dependent hydrolases"/>
    <property type="match status" value="1"/>
</dbReference>
<proteinExistence type="inferred from homology"/>
<dbReference type="EMBL" id="JBHTKL010000005">
    <property type="protein sequence ID" value="MFD1020025.1"/>
    <property type="molecule type" value="Genomic_DNA"/>
</dbReference>
<sequence>MFAVTNVTIHQPDHTIPNGTIWVDKGKIIRIEHNTVEDAIDGGGFNLVPGFIDSHIHGAMGADVMDDIEALKTMAASLPVEGTTAFLPTTITSPETDIASALERIRDFKLEKAPHAEVIGAHVEGPFIAKSKAGAQPVECIRRPELALVKEWHKKGVLRVITMAPELEGAAEVMEWLSEKGTVISAGHTEAVYEDIVSAQEKGLQHLTHLCNAMTGVHHRNVGAVGAAMLAKELYSEIIPDRIHISDEMLRILYSMIGPERLILITDAMRAKGLGDGAYTLGGQEVNVKGTRATLADGTLAGSVLMMDQGVRNMIEVCGADWYAIMKMASENPARRYGIWDRKGSIEVGKDADFLLVDDHFHIHSTFCRGEEVKK</sequence>
<feature type="domain" description="Amidohydrolase-related" evidence="6">
    <location>
        <begin position="47"/>
        <end position="373"/>
    </location>
</feature>
<accession>A0ABW3L227</accession>
<evidence type="ECO:0000313" key="7">
    <source>
        <dbReference type="EMBL" id="MFD1020025.1"/>
    </source>
</evidence>
<dbReference type="GO" id="GO:0008448">
    <property type="term" value="F:N-acetylglucosamine-6-phosphate deacetylase activity"/>
    <property type="evidence" value="ECO:0007669"/>
    <property type="project" value="UniProtKB-EC"/>
</dbReference>
<dbReference type="PANTHER" id="PTHR11113">
    <property type="entry name" value="N-ACETYLGLUCOSAMINE-6-PHOSPHATE DEACETYLASE"/>
    <property type="match status" value="1"/>
</dbReference>
<dbReference type="SUPFAM" id="SSF51556">
    <property type="entry name" value="Metallo-dependent hydrolases"/>
    <property type="match status" value="1"/>
</dbReference>
<dbReference type="NCBIfam" id="TIGR00221">
    <property type="entry name" value="nagA"/>
    <property type="match status" value="1"/>
</dbReference>
<reference evidence="8" key="1">
    <citation type="journal article" date="2019" name="Int. J. Syst. Evol. Microbiol.">
        <title>The Global Catalogue of Microorganisms (GCM) 10K type strain sequencing project: providing services to taxonomists for standard genome sequencing and annotation.</title>
        <authorList>
            <consortium name="The Broad Institute Genomics Platform"/>
            <consortium name="The Broad Institute Genome Sequencing Center for Infectious Disease"/>
            <person name="Wu L."/>
            <person name="Ma J."/>
        </authorList>
    </citation>
    <scope>NUCLEOTIDE SEQUENCE [LARGE SCALE GENOMIC DNA]</scope>
    <source>
        <strain evidence="8">CCUG 56607</strain>
    </source>
</reference>
<dbReference type="InterPro" id="IPR006680">
    <property type="entry name" value="Amidohydro-rel"/>
</dbReference>
<dbReference type="CDD" id="cd00854">
    <property type="entry name" value="NagA"/>
    <property type="match status" value="1"/>
</dbReference>
<evidence type="ECO:0000256" key="4">
    <source>
        <dbReference type="ARBA" id="ARBA00023277"/>
    </source>
</evidence>
<keyword evidence="3 5" id="KW-0378">Hydrolase</keyword>
<dbReference type="InterPro" id="IPR003764">
    <property type="entry name" value="GlcNAc_6-P_deAcase"/>
</dbReference>
<evidence type="ECO:0000256" key="2">
    <source>
        <dbReference type="ARBA" id="ARBA00022723"/>
    </source>
</evidence>
<dbReference type="InterPro" id="IPR032466">
    <property type="entry name" value="Metal_Hydrolase"/>
</dbReference>
<evidence type="ECO:0000259" key="6">
    <source>
        <dbReference type="Pfam" id="PF01979"/>
    </source>
</evidence>
<keyword evidence="4 5" id="KW-0119">Carbohydrate metabolism</keyword>
<dbReference type="Gene3D" id="2.30.40.10">
    <property type="entry name" value="Urease, subunit C, domain 1"/>
    <property type="match status" value="1"/>
</dbReference>
<evidence type="ECO:0000256" key="5">
    <source>
        <dbReference type="PIRNR" id="PIRNR038994"/>
    </source>
</evidence>
<dbReference type="RefSeq" id="WP_386060898.1">
    <property type="nucleotide sequence ID" value="NZ_JBHTKL010000005.1"/>
</dbReference>
<organism evidence="7 8">
    <name type="scientific">Thalassobacillus hwangdonensis</name>
    <dbReference type="NCBI Taxonomy" id="546108"/>
    <lineage>
        <taxon>Bacteria</taxon>
        <taxon>Bacillati</taxon>
        <taxon>Bacillota</taxon>
        <taxon>Bacilli</taxon>
        <taxon>Bacillales</taxon>
        <taxon>Bacillaceae</taxon>
        <taxon>Thalassobacillus</taxon>
    </lineage>
</organism>
<comment type="similarity">
    <text evidence="1 5">Belongs to the metallo-dependent hydrolases superfamily. NagA family.</text>
</comment>
<dbReference type="PIRSF" id="PIRSF038994">
    <property type="entry name" value="NagA"/>
    <property type="match status" value="1"/>
</dbReference>
<name>A0ABW3L227_9BACI</name>